<dbReference type="RefSeq" id="WP_269946970.1">
    <property type="nucleotide sequence ID" value="NZ_JAKMUU010000007.1"/>
</dbReference>
<evidence type="ECO:0000313" key="2">
    <source>
        <dbReference type="Proteomes" id="UP001185631"/>
    </source>
</evidence>
<dbReference type="EMBL" id="JAVBID010000012">
    <property type="protein sequence ID" value="MDV2424655.1"/>
    <property type="molecule type" value="Genomic_DNA"/>
</dbReference>
<organism evidence="1 2">
    <name type="scientific">Corynebacterium curieae</name>
    <dbReference type="NCBI Taxonomy" id="2913500"/>
    <lineage>
        <taxon>Bacteria</taxon>
        <taxon>Bacillati</taxon>
        <taxon>Actinomycetota</taxon>
        <taxon>Actinomycetes</taxon>
        <taxon>Mycobacteriales</taxon>
        <taxon>Corynebacteriaceae</taxon>
        <taxon>Corynebacterium</taxon>
    </lineage>
</organism>
<dbReference type="Proteomes" id="UP001185631">
    <property type="component" value="Unassembled WGS sequence"/>
</dbReference>
<keyword evidence="2" id="KW-1185">Reference proteome</keyword>
<protein>
    <submittedName>
        <fullName evidence="1">Uncharacterized protein</fullName>
    </submittedName>
</protein>
<comment type="caution">
    <text evidence="1">The sequence shown here is derived from an EMBL/GenBank/DDBJ whole genome shotgun (WGS) entry which is preliminary data.</text>
</comment>
<sequence length="40" mass="4412">MLIAFCIILAGAALGGVIGARVWLLRKIKDAQKKEERPFD</sequence>
<accession>A0ABU3W9B4</accession>
<reference evidence="1 2" key="1">
    <citation type="submission" date="2023-08" db="EMBL/GenBank/DDBJ databases">
        <title>Genomic characterization of the C. tuberculostearicum species complex, a ubiquitous member of the human skin microbiome.</title>
        <authorList>
            <person name="Ahmed N."/>
            <person name="Deming C."/>
            <person name="Conlan S."/>
            <person name="Segre J."/>
        </authorList>
    </citation>
    <scope>NUCLEOTIDE SEQUENCE [LARGE SCALE GENOMIC DNA]</scope>
    <source>
        <strain evidence="1 2">CTNIH19</strain>
    </source>
</reference>
<proteinExistence type="predicted"/>
<evidence type="ECO:0000313" key="1">
    <source>
        <dbReference type="EMBL" id="MDV2424655.1"/>
    </source>
</evidence>
<gene>
    <name evidence="1" type="ORF">RAE13_09595</name>
</gene>
<name>A0ABU3W9B4_9CORY</name>